<name>A0A9Q0M553_BLOTA</name>
<reference evidence="1" key="1">
    <citation type="submission" date="2022-12" db="EMBL/GenBank/DDBJ databases">
        <title>Genome assemblies of Blomia tropicalis.</title>
        <authorList>
            <person name="Cui Y."/>
        </authorList>
    </citation>
    <scope>NUCLEOTIDE SEQUENCE</scope>
    <source>
        <tissue evidence="1">Adult mites</tissue>
    </source>
</reference>
<evidence type="ECO:0000313" key="1">
    <source>
        <dbReference type="EMBL" id="KAJ6219089.1"/>
    </source>
</evidence>
<evidence type="ECO:0000313" key="2">
    <source>
        <dbReference type="Proteomes" id="UP001142055"/>
    </source>
</evidence>
<proteinExistence type="predicted"/>
<dbReference type="OMA" id="HLNGAQF"/>
<dbReference type="AlphaFoldDB" id="A0A9Q0M553"/>
<dbReference type="EMBL" id="JAPWDV010000002">
    <property type="protein sequence ID" value="KAJ6219089.1"/>
    <property type="molecule type" value="Genomic_DNA"/>
</dbReference>
<comment type="caution">
    <text evidence="1">The sequence shown here is derived from an EMBL/GenBank/DDBJ whole genome shotgun (WGS) entry which is preliminary data.</text>
</comment>
<gene>
    <name evidence="1" type="ORF">RDWZM_004901</name>
</gene>
<accession>A0A9Q0M553</accession>
<keyword evidence="2" id="KW-1185">Reference proteome</keyword>
<sequence>MNVVESRTLINKQNRADEVAQIADSLDHLNGAQFVELADPLMDGRLRWIIEQIKTTYPSKILNRLQYIPELPSRQFLQILNNLSNGEIAQLLAEEFPSLFRPRRSSLDTMSGLSLGYAKKRSLDPMSGISFGAPSKRLYGGNFDEIDRTGFSGFAKRRSNFDEMDRSGFSGFAKRRSDFDEIDHSGFSGFAKRRSDFDEIDRSGFSGFAKRRSDFDEIDRSGFSGFAKRFNFDELDRNGFTGFMAKREIDSKIKLENGVKAIPSQSKVVNNESKDKTKP</sequence>
<organism evidence="1 2">
    <name type="scientific">Blomia tropicalis</name>
    <name type="common">Mite</name>
    <dbReference type="NCBI Taxonomy" id="40697"/>
    <lineage>
        <taxon>Eukaryota</taxon>
        <taxon>Metazoa</taxon>
        <taxon>Ecdysozoa</taxon>
        <taxon>Arthropoda</taxon>
        <taxon>Chelicerata</taxon>
        <taxon>Arachnida</taxon>
        <taxon>Acari</taxon>
        <taxon>Acariformes</taxon>
        <taxon>Sarcoptiformes</taxon>
        <taxon>Astigmata</taxon>
        <taxon>Glycyphagoidea</taxon>
        <taxon>Echimyopodidae</taxon>
        <taxon>Blomia</taxon>
    </lineage>
</organism>
<dbReference type="Proteomes" id="UP001142055">
    <property type="component" value="Chromosome 2"/>
</dbReference>
<protein>
    <submittedName>
        <fullName evidence="1">Uncharacterized protein</fullName>
    </submittedName>
</protein>